<reference evidence="9" key="2">
    <citation type="journal article" date="2021" name="PeerJ">
        <title>Extensive microbial diversity within the chicken gut microbiome revealed by metagenomics and culture.</title>
        <authorList>
            <person name="Gilroy R."/>
            <person name="Ravi A."/>
            <person name="Getino M."/>
            <person name="Pursley I."/>
            <person name="Horton D.L."/>
            <person name="Alikhan N.F."/>
            <person name="Baker D."/>
            <person name="Gharbi K."/>
            <person name="Hall N."/>
            <person name="Watson M."/>
            <person name="Adriaenssens E.M."/>
            <person name="Foster-Nyarko E."/>
            <person name="Jarju S."/>
            <person name="Secka A."/>
            <person name="Antonio M."/>
            <person name="Oren A."/>
            <person name="Chaudhuri R.R."/>
            <person name="La Ragione R."/>
            <person name="Hildebrand F."/>
            <person name="Pallen M.J."/>
        </authorList>
    </citation>
    <scope>NUCLEOTIDE SEQUENCE</scope>
    <source>
        <strain evidence="9">14508</strain>
    </source>
</reference>
<dbReference type="InterPro" id="IPR003439">
    <property type="entry name" value="ABC_transporter-like_ATP-bd"/>
</dbReference>
<evidence type="ECO:0000256" key="2">
    <source>
        <dbReference type="ARBA" id="ARBA00022475"/>
    </source>
</evidence>
<dbReference type="GO" id="GO:0005524">
    <property type="term" value="F:ATP binding"/>
    <property type="evidence" value="ECO:0007669"/>
    <property type="project" value="UniProtKB-KW"/>
</dbReference>
<comment type="caution">
    <text evidence="9">The sequence shown here is derived from an EMBL/GenBank/DDBJ whole genome shotgun (WGS) entry which is preliminary data.</text>
</comment>
<dbReference type="Gene3D" id="2.40.50.100">
    <property type="match status" value="1"/>
</dbReference>
<feature type="domain" description="ABC transporter" evidence="8">
    <location>
        <begin position="7"/>
        <end position="249"/>
    </location>
</feature>
<dbReference type="PANTHER" id="PTHR42781">
    <property type="entry name" value="SPERMIDINE/PUTRESCINE IMPORT ATP-BINDING PROTEIN POTA"/>
    <property type="match status" value="1"/>
</dbReference>
<comment type="subunit">
    <text evidence="7">The complex is composed of two ATP-binding proteins (PotA), two transmembrane proteins (PotB and PotC) and a solute-binding protein (PotD).</text>
</comment>
<dbReference type="InterPro" id="IPR003593">
    <property type="entry name" value="AAA+_ATPase"/>
</dbReference>
<dbReference type="InterPro" id="IPR017879">
    <property type="entry name" value="PotA_ATP-bd"/>
</dbReference>
<dbReference type="GO" id="GO:0016887">
    <property type="term" value="F:ATP hydrolysis activity"/>
    <property type="evidence" value="ECO:0007669"/>
    <property type="project" value="InterPro"/>
</dbReference>
<keyword evidence="4 7" id="KW-0067">ATP-binding</keyword>
<dbReference type="InterPro" id="IPR017871">
    <property type="entry name" value="ABC_transporter-like_CS"/>
</dbReference>
<dbReference type="InterPro" id="IPR027417">
    <property type="entry name" value="P-loop_NTPase"/>
</dbReference>
<evidence type="ECO:0000313" key="10">
    <source>
        <dbReference type="Proteomes" id="UP000886893"/>
    </source>
</evidence>
<dbReference type="SUPFAM" id="SSF52540">
    <property type="entry name" value="P-loop containing nucleoside triphosphate hydrolases"/>
    <property type="match status" value="1"/>
</dbReference>
<dbReference type="InterPro" id="IPR005893">
    <property type="entry name" value="PotA-like"/>
</dbReference>
<comment type="function">
    <text evidence="7">Part of the ABC transporter complex PotABCD involved in spermidine/putrescine import. Responsible for energy coupling to the transport system.</text>
</comment>
<dbReference type="Proteomes" id="UP000886893">
    <property type="component" value="Unassembled WGS sequence"/>
</dbReference>
<evidence type="ECO:0000256" key="7">
    <source>
        <dbReference type="RuleBase" id="RU364083"/>
    </source>
</evidence>
<evidence type="ECO:0000256" key="5">
    <source>
        <dbReference type="ARBA" id="ARBA00022967"/>
    </source>
</evidence>
<keyword evidence="3 7" id="KW-0547">Nucleotide-binding</keyword>
<accession>A0A9D1G9H5</accession>
<keyword evidence="2 7" id="KW-1003">Cell membrane</keyword>
<dbReference type="FunFam" id="3.40.50.300:FF:000133">
    <property type="entry name" value="Spermidine/putrescine import ATP-binding protein PotA"/>
    <property type="match status" value="1"/>
</dbReference>
<dbReference type="PROSITE" id="PS00211">
    <property type="entry name" value="ABC_TRANSPORTER_1"/>
    <property type="match status" value="1"/>
</dbReference>
<comment type="catalytic activity">
    <reaction evidence="7">
        <text>ATP + H2O + polyamine-[polyamine-binding protein]Side 1 = ADP + phosphate + polyamineSide 2 + [polyamine-binding protein]Side 1.</text>
        <dbReference type="EC" id="7.6.2.11"/>
    </reaction>
</comment>
<dbReference type="GO" id="GO:0015594">
    <property type="term" value="F:ABC-type putrescine transporter activity"/>
    <property type="evidence" value="ECO:0007669"/>
    <property type="project" value="InterPro"/>
</dbReference>
<dbReference type="NCBIfam" id="TIGR01187">
    <property type="entry name" value="potA"/>
    <property type="match status" value="1"/>
</dbReference>
<keyword evidence="6 7" id="KW-0472">Membrane</keyword>
<evidence type="ECO:0000259" key="8">
    <source>
        <dbReference type="PROSITE" id="PS50893"/>
    </source>
</evidence>
<dbReference type="Pfam" id="PF00005">
    <property type="entry name" value="ABC_tran"/>
    <property type="match status" value="1"/>
</dbReference>
<organism evidence="9 10">
    <name type="scientific">Candidatus Caccosoma faecigallinarum</name>
    <dbReference type="NCBI Taxonomy" id="2840720"/>
    <lineage>
        <taxon>Bacteria</taxon>
        <taxon>Bacillati</taxon>
        <taxon>Bacillota</taxon>
        <taxon>Bacillota incertae sedis</taxon>
        <taxon>Candidatus Caccosoma</taxon>
    </lineage>
</organism>
<dbReference type="SUPFAM" id="SSF50331">
    <property type="entry name" value="MOP-like"/>
    <property type="match status" value="2"/>
</dbReference>
<comment type="similarity">
    <text evidence="7">Belongs to the ABC transporter superfamily. Spermidine/putrescine importer (TC 3.A.1.11.1) family.</text>
</comment>
<dbReference type="GO" id="GO:0043190">
    <property type="term" value="C:ATP-binding cassette (ABC) transporter complex"/>
    <property type="evidence" value="ECO:0007669"/>
    <property type="project" value="InterPro"/>
</dbReference>
<dbReference type="InterPro" id="IPR008995">
    <property type="entry name" value="Mo/tungstate-bd_C_term_dom"/>
</dbReference>
<protein>
    <recommendedName>
        <fullName evidence="7">Spermidine/putrescine import ATP-binding protein PotA</fullName>
        <ecNumber evidence="7">7.6.2.11</ecNumber>
    </recommendedName>
</protein>
<dbReference type="EMBL" id="DVKI01000167">
    <property type="protein sequence ID" value="HIT17775.1"/>
    <property type="molecule type" value="Genomic_DNA"/>
</dbReference>
<evidence type="ECO:0000256" key="4">
    <source>
        <dbReference type="ARBA" id="ARBA00022840"/>
    </source>
</evidence>
<dbReference type="EC" id="7.6.2.11" evidence="7"/>
<dbReference type="AlphaFoldDB" id="A0A9D1G9H5"/>
<evidence type="ECO:0000256" key="6">
    <source>
        <dbReference type="ARBA" id="ARBA00023136"/>
    </source>
</evidence>
<name>A0A9D1G9H5_9FIRM</name>
<dbReference type="InterPro" id="IPR050093">
    <property type="entry name" value="ABC_SmlMolc_Importer"/>
</dbReference>
<keyword evidence="1 7" id="KW-0813">Transport</keyword>
<dbReference type="PANTHER" id="PTHR42781:SF4">
    <property type="entry name" value="SPERMIDINE_PUTRESCINE IMPORT ATP-BINDING PROTEIN POTA"/>
    <property type="match status" value="1"/>
</dbReference>
<dbReference type="CDD" id="cd03300">
    <property type="entry name" value="ABC_PotA_N"/>
    <property type="match status" value="1"/>
</dbReference>
<sequence>MAKEKIIELINVSKQYDDTTVVENFNLYINKGEFVTFLGPSGCGKTTTLRMIAGFELPTSGKILLNNQDITQIPPHKRPVNTVFQRYALFPHLDVYDNIAFGLKLKRVPNEKKPGKMRKLTSAEIDKKVTAALKIVDLEEFEDRDIATLSGGQQQRVAIARAIVNEPEILLLDEPLGALDLKMRKDMQLELKEMHKKLGITFIYVTHDQEEALTMSDTIVVMNDGVIQQIGKPLDIYNEPANAFVADFIGESNIYSGTILSSSTVRFLNHNFKCVDKFEKNEKVDVVVRPEDVRLVEESEGMVSGTLISKIFKGVHYEYIMMIGKNEVVIQDTRDFEINQKMGIIIEPDLIHIMHKDFTSNVYDGYITKNNTVVFAEGEFECDVTQLFPNSHLNEEGYLIDENGISHDLTDCDVKVEVGLSDIEIIDNEEDGVVSGEIISILYKGDHYQVIIRTKEEDDFVVDTEYTWNEFDRVSVKIPPEKIKLTLKHEVNNHEKD</sequence>
<evidence type="ECO:0000313" key="9">
    <source>
        <dbReference type="EMBL" id="HIT17775.1"/>
    </source>
</evidence>
<reference evidence="9" key="1">
    <citation type="submission" date="2020-10" db="EMBL/GenBank/DDBJ databases">
        <authorList>
            <person name="Gilroy R."/>
        </authorList>
    </citation>
    <scope>NUCLEOTIDE SEQUENCE</scope>
    <source>
        <strain evidence="9">14508</strain>
    </source>
</reference>
<evidence type="ECO:0000256" key="3">
    <source>
        <dbReference type="ARBA" id="ARBA00022741"/>
    </source>
</evidence>
<dbReference type="Gene3D" id="3.40.50.300">
    <property type="entry name" value="P-loop containing nucleotide triphosphate hydrolases"/>
    <property type="match status" value="1"/>
</dbReference>
<keyword evidence="5 7" id="KW-1278">Translocase</keyword>
<dbReference type="SMART" id="SM00382">
    <property type="entry name" value="AAA"/>
    <property type="match status" value="1"/>
</dbReference>
<evidence type="ECO:0000256" key="1">
    <source>
        <dbReference type="ARBA" id="ARBA00022448"/>
    </source>
</evidence>
<dbReference type="PROSITE" id="PS50893">
    <property type="entry name" value="ABC_TRANSPORTER_2"/>
    <property type="match status" value="1"/>
</dbReference>
<gene>
    <name evidence="7" type="primary">potA</name>
    <name evidence="9" type="ORF">IAD04_05325</name>
</gene>
<proteinExistence type="inferred from homology"/>